<feature type="compositionally biased region" description="Polar residues" evidence="1">
    <location>
        <begin position="90"/>
        <end position="100"/>
    </location>
</feature>
<comment type="caution">
    <text evidence="2">The sequence shown here is derived from an EMBL/GenBank/DDBJ whole genome shotgun (WGS) entry which is preliminary data.</text>
</comment>
<keyword evidence="3" id="KW-1185">Reference proteome</keyword>
<evidence type="ECO:0000256" key="1">
    <source>
        <dbReference type="SAM" id="MobiDB-lite"/>
    </source>
</evidence>
<feature type="compositionally biased region" description="Basic residues" evidence="1">
    <location>
        <begin position="63"/>
        <end position="89"/>
    </location>
</feature>
<name>A0AAW1UH02_9CUCU</name>
<evidence type="ECO:0000313" key="2">
    <source>
        <dbReference type="EMBL" id="KAK9879001.1"/>
    </source>
</evidence>
<gene>
    <name evidence="2" type="ORF">WA026_003816</name>
</gene>
<sequence>MATLSTGCQCQQFVYHKKNVMINEKIKPVIYTPLTRSAEALEKGLSKETKTTQQYKQSFRPIIRAKAKQSKSKASKSRYYKAKATKSRKQIANMQSTTLL</sequence>
<accession>A0AAW1UH02</accession>
<evidence type="ECO:0000313" key="3">
    <source>
        <dbReference type="Proteomes" id="UP001431783"/>
    </source>
</evidence>
<organism evidence="2 3">
    <name type="scientific">Henosepilachna vigintioctopunctata</name>
    <dbReference type="NCBI Taxonomy" id="420089"/>
    <lineage>
        <taxon>Eukaryota</taxon>
        <taxon>Metazoa</taxon>
        <taxon>Ecdysozoa</taxon>
        <taxon>Arthropoda</taxon>
        <taxon>Hexapoda</taxon>
        <taxon>Insecta</taxon>
        <taxon>Pterygota</taxon>
        <taxon>Neoptera</taxon>
        <taxon>Endopterygota</taxon>
        <taxon>Coleoptera</taxon>
        <taxon>Polyphaga</taxon>
        <taxon>Cucujiformia</taxon>
        <taxon>Coccinelloidea</taxon>
        <taxon>Coccinellidae</taxon>
        <taxon>Epilachninae</taxon>
        <taxon>Epilachnini</taxon>
        <taxon>Henosepilachna</taxon>
    </lineage>
</organism>
<proteinExistence type="predicted"/>
<reference evidence="2 3" key="1">
    <citation type="submission" date="2023-03" db="EMBL/GenBank/DDBJ databases">
        <title>Genome insight into feeding habits of ladybird beetles.</title>
        <authorList>
            <person name="Li H.-S."/>
            <person name="Huang Y.-H."/>
            <person name="Pang H."/>
        </authorList>
    </citation>
    <scope>NUCLEOTIDE SEQUENCE [LARGE SCALE GENOMIC DNA]</scope>
    <source>
        <strain evidence="2">SYSU_2023b</strain>
        <tissue evidence="2">Whole body</tissue>
    </source>
</reference>
<dbReference type="Proteomes" id="UP001431783">
    <property type="component" value="Unassembled WGS sequence"/>
</dbReference>
<dbReference type="EMBL" id="JARQZJ010000061">
    <property type="protein sequence ID" value="KAK9879001.1"/>
    <property type="molecule type" value="Genomic_DNA"/>
</dbReference>
<feature type="region of interest" description="Disordered" evidence="1">
    <location>
        <begin position="45"/>
        <end position="100"/>
    </location>
</feature>
<protein>
    <submittedName>
        <fullName evidence="2">Uncharacterized protein</fullName>
    </submittedName>
</protein>
<dbReference type="AlphaFoldDB" id="A0AAW1UH02"/>